<feature type="repeat" description="TPR" evidence="1">
    <location>
        <begin position="618"/>
        <end position="651"/>
    </location>
</feature>
<dbReference type="Proteomes" id="UP000006727">
    <property type="component" value="Chromosome 6"/>
</dbReference>
<evidence type="ECO:0000313" key="3">
    <source>
        <dbReference type="EMBL" id="PNR52323.1"/>
    </source>
</evidence>
<dbReference type="PROSITE" id="PS50005">
    <property type="entry name" value="TPR"/>
    <property type="match status" value="1"/>
</dbReference>
<organism evidence="3">
    <name type="scientific">Physcomitrium patens</name>
    <name type="common">Spreading-leaved earth moss</name>
    <name type="synonym">Physcomitrella patens</name>
    <dbReference type="NCBI Taxonomy" id="3218"/>
    <lineage>
        <taxon>Eukaryota</taxon>
        <taxon>Viridiplantae</taxon>
        <taxon>Streptophyta</taxon>
        <taxon>Embryophyta</taxon>
        <taxon>Bryophyta</taxon>
        <taxon>Bryophytina</taxon>
        <taxon>Bryopsida</taxon>
        <taxon>Funariidae</taxon>
        <taxon>Funariales</taxon>
        <taxon>Funariaceae</taxon>
        <taxon>Physcomitrium</taxon>
    </lineage>
</organism>
<evidence type="ECO:0000313" key="4">
    <source>
        <dbReference type="EnsemblPlants" id="Pp3c6_8860V3.1"/>
    </source>
</evidence>
<accession>A0A2K1KEW9</accession>
<dbReference type="EMBL" id="ABEU02000006">
    <property type="protein sequence ID" value="PNR52323.1"/>
    <property type="molecule type" value="Genomic_DNA"/>
</dbReference>
<reference evidence="4" key="3">
    <citation type="submission" date="2020-12" db="UniProtKB">
        <authorList>
            <consortium name="EnsemblPlants"/>
        </authorList>
    </citation>
    <scope>IDENTIFICATION</scope>
</reference>
<dbReference type="Gramene" id="Pp3c6_8860V3.2">
    <property type="protein sequence ID" value="Pp3c6_8860V3.2"/>
    <property type="gene ID" value="Pp3c6_8860"/>
</dbReference>
<feature type="region of interest" description="Disordered" evidence="2">
    <location>
        <begin position="1"/>
        <end position="97"/>
    </location>
</feature>
<dbReference type="SMART" id="SM00028">
    <property type="entry name" value="TPR"/>
    <property type="match status" value="8"/>
</dbReference>
<gene>
    <name evidence="4" type="primary">LOC112284106</name>
    <name evidence="3" type="ORF">PHYPA_008697</name>
</gene>
<dbReference type="GeneID" id="112284106"/>
<proteinExistence type="predicted"/>
<dbReference type="Gramene" id="Pp3c6_8860V3.1">
    <property type="protein sequence ID" value="Pp3c6_8860V3.1"/>
    <property type="gene ID" value="Pp3c6_8860"/>
</dbReference>
<evidence type="ECO:0000313" key="5">
    <source>
        <dbReference type="Proteomes" id="UP000006727"/>
    </source>
</evidence>
<dbReference type="PaxDb" id="3218-PP1S270_81V6.1"/>
<evidence type="ECO:0000256" key="1">
    <source>
        <dbReference type="PROSITE-ProRule" id="PRU00339"/>
    </source>
</evidence>
<dbReference type="Pfam" id="PF13424">
    <property type="entry name" value="TPR_12"/>
    <property type="match status" value="1"/>
</dbReference>
<dbReference type="InterPro" id="IPR019734">
    <property type="entry name" value="TPR_rpt"/>
</dbReference>
<dbReference type="OrthoDB" id="5986190at2759"/>
<feature type="compositionally biased region" description="Basic and acidic residues" evidence="2">
    <location>
        <begin position="52"/>
        <end position="66"/>
    </location>
</feature>
<reference evidence="3 5" key="1">
    <citation type="journal article" date="2008" name="Science">
        <title>The Physcomitrella genome reveals evolutionary insights into the conquest of land by plants.</title>
        <authorList>
            <person name="Rensing S."/>
            <person name="Lang D."/>
            <person name="Zimmer A."/>
            <person name="Terry A."/>
            <person name="Salamov A."/>
            <person name="Shapiro H."/>
            <person name="Nishiyama T."/>
            <person name="Perroud P.-F."/>
            <person name="Lindquist E."/>
            <person name="Kamisugi Y."/>
            <person name="Tanahashi T."/>
            <person name="Sakakibara K."/>
            <person name="Fujita T."/>
            <person name="Oishi K."/>
            <person name="Shin-I T."/>
            <person name="Kuroki Y."/>
            <person name="Toyoda A."/>
            <person name="Suzuki Y."/>
            <person name="Hashimoto A."/>
            <person name="Yamaguchi K."/>
            <person name="Sugano A."/>
            <person name="Kohara Y."/>
            <person name="Fujiyama A."/>
            <person name="Anterola A."/>
            <person name="Aoki S."/>
            <person name="Ashton N."/>
            <person name="Barbazuk W.B."/>
            <person name="Barker E."/>
            <person name="Bennetzen J."/>
            <person name="Bezanilla M."/>
            <person name="Blankenship R."/>
            <person name="Cho S.H."/>
            <person name="Dutcher S."/>
            <person name="Estelle M."/>
            <person name="Fawcett J.A."/>
            <person name="Gundlach H."/>
            <person name="Hanada K."/>
            <person name="Heyl A."/>
            <person name="Hicks K.A."/>
            <person name="Hugh J."/>
            <person name="Lohr M."/>
            <person name="Mayer K."/>
            <person name="Melkozernov A."/>
            <person name="Murata T."/>
            <person name="Nelson D."/>
            <person name="Pils B."/>
            <person name="Prigge M."/>
            <person name="Reiss B."/>
            <person name="Renner T."/>
            <person name="Rombauts S."/>
            <person name="Rushton P."/>
            <person name="Sanderfoot A."/>
            <person name="Schween G."/>
            <person name="Shiu S.-H."/>
            <person name="Stueber K."/>
            <person name="Theodoulou F.L."/>
            <person name="Tu H."/>
            <person name="Van de Peer Y."/>
            <person name="Verrier P.J."/>
            <person name="Waters E."/>
            <person name="Wood A."/>
            <person name="Yang L."/>
            <person name="Cove D."/>
            <person name="Cuming A."/>
            <person name="Hasebe M."/>
            <person name="Lucas S."/>
            <person name="Mishler D.B."/>
            <person name="Reski R."/>
            <person name="Grigoriev I."/>
            <person name="Quatrano R.S."/>
            <person name="Boore J.L."/>
        </authorList>
    </citation>
    <scope>NUCLEOTIDE SEQUENCE [LARGE SCALE GENOMIC DNA]</scope>
    <source>
        <strain evidence="4 5">cv. Gransden 2004</strain>
    </source>
</reference>
<sequence>MPPHATGNFVEMPRKLTKSTPPTTPPSEDAELQSTSKRLSRNSTRISSSKIMPKEPSPKQASVEKAKKSKSGEATPTKEPLKSCLKKPSDGNASQLSYRSECTQMSMRSEFTDSVFEHSGSLKGVHYEIAKDGLELAHRQLEIAAKWSHEDENAEQLQGPDTTPTAVPRCSPRGFPVEFIEAFARDEESVADSPYMGPYLLKLAKFFDSGDNTAKALEYCIRAVKFYERHAQRENILNLVLSLHILATLHCHLKQYECAIAQLERSLTLPYLEGGGEEHALAAFSGHMQLGDTLYMVGKLSSSLKHYHQALDIQKSNLGEFDPRVAETCIYVAEVHIQALEFAEAKELCEHSLLIHTKHCESGAVEEAADHRLLAIILSAQGEHSKALESLVYANDIFVKFDHELDVATGNQSIGDELVALGRDSEAFECYGKCVNDFKILQGDQNALVASTYTSLADLYMQTNKPKEAKVHCQLALQILAKQGVGHTPDDVAYGLVNIASILEQLNEKETALILLQRAYNIQDKLPGQQATVAGLEVQIGILQNMLHQFKPALESFQSALAKMKAGTLGNSPLIGLVMNQVAITSIELGNIPQAARFFEDAKAVMDITAGPQHLDTLDVWSNLACTYITLGRSEEARELLEEVVRVKEEKLGAVHPDVIEDRARLQASLVESGQSTTYKRSRKLVEMLSSARKAFHSNH</sequence>
<dbReference type="PANTHER" id="PTHR46284:SF5">
    <property type="entry name" value="PROTEIN KINESIN LIGHT CHAIN-RELATED 3"/>
    <property type="match status" value="1"/>
</dbReference>
<dbReference type="SUPFAM" id="SSF48452">
    <property type="entry name" value="TPR-like"/>
    <property type="match status" value="3"/>
</dbReference>
<protein>
    <recommendedName>
        <fullName evidence="6">MalT-like TPR region domain-containing protein</fullName>
    </recommendedName>
</protein>
<dbReference type="STRING" id="3218.A0A2K1KEW9"/>
<name>A0A2K1KEW9_PHYPA</name>
<dbReference type="EnsemblPlants" id="Pp3c6_8860V3.3">
    <property type="protein sequence ID" value="Pp3c6_8860V3.3"/>
    <property type="gene ID" value="Pp3c6_8860"/>
</dbReference>
<feature type="compositionally biased region" description="Polar residues" evidence="2">
    <location>
        <begin position="32"/>
        <end position="50"/>
    </location>
</feature>
<dbReference type="EnsemblPlants" id="Pp3c6_8860V3.2">
    <property type="protein sequence ID" value="Pp3c6_8860V3.2"/>
    <property type="gene ID" value="Pp3c6_8860"/>
</dbReference>
<reference evidence="3 5" key="2">
    <citation type="journal article" date="2018" name="Plant J.">
        <title>The Physcomitrella patens chromosome-scale assembly reveals moss genome structure and evolution.</title>
        <authorList>
            <person name="Lang D."/>
            <person name="Ullrich K.K."/>
            <person name="Murat F."/>
            <person name="Fuchs J."/>
            <person name="Jenkins J."/>
            <person name="Haas F.B."/>
            <person name="Piednoel M."/>
            <person name="Gundlach H."/>
            <person name="Van Bel M."/>
            <person name="Meyberg R."/>
            <person name="Vives C."/>
            <person name="Morata J."/>
            <person name="Symeonidi A."/>
            <person name="Hiss M."/>
            <person name="Muchero W."/>
            <person name="Kamisugi Y."/>
            <person name="Saleh O."/>
            <person name="Blanc G."/>
            <person name="Decker E.L."/>
            <person name="van Gessel N."/>
            <person name="Grimwood J."/>
            <person name="Hayes R.D."/>
            <person name="Graham S.W."/>
            <person name="Gunter L.E."/>
            <person name="McDaniel S.F."/>
            <person name="Hoernstein S.N.W."/>
            <person name="Larsson A."/>
            <person name="Li F.W."/>
            <person name="Perroud P.F."/>
            <person name="Phillips J."/>
            <person name="Ranjan P."/>
            <person name="Rokshar D.S."/>
            <person name="Rothfels C.J."/>
            <person name="Schneider L."/>
            <person name="Shu S."/>
            <person name="Stevenson D.W."/>
            <person name="Thummler F."/>
            <person name="Tillich M."/>
            <person name="Villarreal Aguilar J.C."/>
            <person name="Widiez T."/>
            <person name="Wong G.K."/>
            <person name="Wymore A."/>
            <person name="Zhang Y."/>
            <person name="Zimmer A.D."/>
            <person name="Quatrano R.S."/>
            <person name="Mayer K.F.X."/>
            <person name="Goodstein D."/>
            <person name="Casacuberta J.M."/>
            <person name="Vandepoele K."/>
            <person name="Reski R."/>
            <person name="Cuming A.C."/>
            <person name="Tuskan G.A."/>
            <person name="Maumus F."/>
            <person name="Salse J."/>
            <person name="Schmutz J."/>
            <person name="Rensing S.A."/>
        </authorList>
    </citation>
    <scope>NUCLEOTIDE SEQUENCE [LARGE SCALE GENOMIC DNA]</scope>
    <source>
        <strain evidence="4 5">cv. Gransden 2004</strain>
    </source>
</reference>
<keyword evidence="1" id="KW-0802">TPR repeat</keyword>
<dbReference type="OMA" id="VATTYDN"/>
<evidence type="ECO:0000256" key="2">
    <source>
        <dbReference type="SAM" id="MobiDB-lite"/>
    </source>
</evidence>
<dbReference type="InterPro" id="IPR011990">
    <property type="entry name" value="TPR-like_helical_dom_sf"/>
</dbReference>
<dbReference type="AlphaFoldDB" id="A0A2K1KEW9"/>
<keyword evidence="5" id="KW-1185">Reference proteome</keyword>
<dbReference type="Pfam" id="PF13374">
    <property type="entry name" value="TPR_10"/>
    <property type="match status" value="1"/>
</dbReference>
<dbReference type="RefSeq" id="XP_024379440.1">
    <property type="nucleotide sequence ID" value="XM_024523672.2"/>
</dbReference>
<dbReference type="PANTHER" id="PTHR46284">
    <property type="entry name" value="PROTEIN KINESIN LIGHT CHAIN-RELATED 3"/>
    <property type="match status" value="1"/>
</dbReference>
<dbReference type="EnsemblPlants" id="Pp3c6_8860V3.1">
    <property type="protein sequence ID" value="Pp3c6_8860V3.1"/>
    <property type="gene ID" value="Pp3c6_8860"/>
</dbReference>
<dbReference type="Gramene" id="Pp3c6_8860V3.3">
    <property type="protein sequence ID" value="Pp3c6_8860V3.3"/>
    <property type="gene ID" value="Pp3c6_8860"/>
</dbReference>
<evidence type="ECO:0008006" key="6">
    <source>
        <dbReference type="Google" id="ProtNLM"/>
    </source>
</evidence>
<dbReference type="Gene3D" id="1.25.40.10">
    <property type="entry name" value="Tetratricopeptide repeat domain"/>
    <property type="match status" value="4"/>
</dbReference>